<dbReference type="EMBL" id="JABANN010000516">
    <property type="protein sequence ID" value="KAF4657557.1"/>
    <property type="molecule type" value="Genomic_DNA"/>
</dbReference>
<gene>
    <name evidence="2" type="ORF">FOL46_007368</name>
</gene>
<dbReference type="Proteomes" id="UP000572268">
    <property type="component" value="Unassembled WGS sequence"/>
</dbReference>
<protein>
    <submittedName>
        <fullName evidence="2">Uncharacterized protein</fullName>
    </submittedName>
</protein>
<keyword evidence="1" id="KW-0732">Signal</keyword>
<evidence type="ECO:0000256" key="1">
    <source>
        <dbReference type="SAM" id="SignalP"/>
    </source>
</evidence>
<name>A0A7J6LE95_PEROL</name>
<reference evidence="2 3" key="1">
    <citation type="submission" date="2020-04" db="EMBL/GenBank/DDBJ databases">
        <title>Perkinsus olseni comparative genomics.</title>
        <authorList>
            <person name="Bogema D.R."/>
        </authorList>
    </citation>
    <scope>NUCLEOTIDE SEQUENCE [LARGE SCALE GENOMIC DNA]</scope>
    <source>
        <strain evidence="2">ATCC PRA-31</strain>
    </source>
</reference>
<sequence length="271" mass="29871">MALRLMILLSFIVVLANGSGRSRTTGSTPCPTTMKPSLCPATMRHVDEFVYQHLFSRVTFLVDHGTGLGMIFVQCPTITPYQSGWFRLQPDAKKPASIHVVPPSGPGREAHDAWLAGARAACPADTYDQDHFEAFVLNDDGDADAGFVLHRRWLPYVPGVFETGPGNSQKVGMNIRVLDDGFCDVTLTCSNTRTSAYRFKLVGTGIGQGYEVTETTSTHTLGQLVTELKKVCPDLPEEYDAVTRWNTVRFASPDAIFVTGNYITDRLYRKS</sequence>
<dbReference type="AlphaFoldDB" id="A0A7J6LE95"/>
<evidence type="ECO:0000313" key="3">
    <source>
        <dbReference type="Proteomes" id="UP000572268"/>
    </source>
</evidence>
<evidence type="ECO:0000313" key="2">
    <source>
        <dbReference type="EMBL" id="KAF4657557.1"/>
    </source>
</evidence>
<comment type="caution">
    <text evidence="2">The sequence shown here is derived from an EMBL/GenBank/DDBJ whole genome shotgun (WGS) entry which is preliminary data.</text>
</comment>
<feature type="signal peptide" evidence="1">
    <location>
        <begin position="1"/>
        <end position="18"/>
    </location>
</feature>
<accession>A0A7J6LE95</accession>
<proteinExistence type="predicted"/>
<feature type="chain" id="PRO_5029514518" evidence="1">
    <location>
        <begin position="19"/>
        <end position="271"/>
    </location>
</feature>
<organism evidence="2 3">
    <name type="scientific">Perkinsus olseni</name>
    <name type="common">Perkinsus atlanticus</name>
    <dbReference type="NCBI Taxonomy" id="32597"/>
    <lineage>
        <taxon>Eukaryota</taxon>
        <taxon>Sar</taxon>
        <taxon>Alveolata</taxon>
        <taxon>Perkinsozoa</taxon>
        <taxon>Perkinsea</taxon>
        <taxon>Perkinsida</taxon>
        <taxon>Perkinsidae</taxon>
        <taxon>Perkinsus</taxon>
    </lineage>
</organism>